<accession>A0A1J8QMS4</accession>
<protein>
    <submittedName>
        <fullName evidence="1">Uncharacterized protein</fullName>
    </submittedName>
</protein>
<proteinExistence type="predicted"/>
<reference evidence="1 2" key="1">
    <citation type="submission" date="2016-03" db="EMBL/GenBank/DDBJ databases">
        <title>Comparative genomics of the ectomycorrhizal sister species Rhizopogon vinicolor and Rhizopogon vesiculosus (Basidiomycota: Boletales) reveals a divergence of the mating type B locus.</title>
        <authorList>
            <person name="Mujic A.B."/>
            <person name="Kuo A."/>
            <person name="Tritt A."/>
            <person name="Lipzen A."/>
            <person name="Chen C."/>
            <person name="Johnson J."/>
            <person name="Sharma A."/>
            <person name="Barry K."/>
            <person name="Grigoriev I.V."/>
            <person name="Spatafora J.W."/>
        </authorList>
    </citation>
    <scope>NUCLEOTIDE SEQUENCE [LARGE SCALE GENOMIC DNA]</scope>
    <source>
        <strain evidence="1 2">AM-OR11-056</strain>
    </source>
</reference>
<name>A0A1J8QMS4_9AGAM</name>
<dbReference type="AlphaFoldDB" id="A0A1J8QMS4"/>
<comment type="caution">
    <text evidence="1">The sequence shown here is derived from an EMBL/GenBank/DDBJ whole genome shotgun (WGS) entry which is preliminary data.</text>
</comment>
<dbReference type="EMBL" id="LVVM01004372">
    <property type="protein sequence ID" value="OJA13084.1"/>
    <property type="molecule type" value="Genomic_DNA"/>
</dbReference>
<gene>
    <name evidence="1" type="ORF">AZE42_11926</name>
</gene>
<dbReference type="Proteomes" id="UP000183567">
    <property type="component" value="Unassembled WGS sequence"/>
</dbReference>
<dbReference type="STRING" id="180088.A0A1J8QMS4"/>
<sequence length="119" mass="13728">MNVGLAATYIAIEDIDPKAYDPDDKPRRVDNSTRKDLEVQLLLNFLDHPRLETVLSLQWLLTLTRYIPELVTIKSHITMLYRTRAANRHVRIELLEIPSSCFNFGKSTQLRIKGSSHPI</sequence>
<evidence type="ECO:0000313" key="1">
    <source>
        <dbReference type="EMBL" id="OJA13084.1"/>
    </source>
</evidence>
<evidence type="ECO:0000313" key="2">
    <source>
        <dbReference type="Proteomes" id="UP000183567"/>
    </source>
</evidence>
<keyword evidence="2" id="KW-1185">Reference proteome</keyword>
<organism evidence="1 2">
    <name type="scientific">Rhizopogon vesiculosus</name>
    <dbReference type="NCBI Taxonomy" id="180088"/>
    <lineage>
        <taxon>Eukaryota</taxon>
        <taxon>Fungi</taxon>
        <taxon>Dikarya</taxon>
        <taxon>Basidiomycota</taxon>
        <taxon>Agaricomycotina</taxon>
        <taxon>Agaricomycetes</taxon>
        <taxon>Agaricomycetidae</taxon>
        <taxon>Boletales</taxon>
        <taxon>Suillineae</taxon>
        <taxon>Rhizopogonaceae</taxon>
        <taxon>Rhizopogon</taxon>
    </lineage>
</organism>
<dbReference type="OrthoDB" id="2692458at2759"/>